<evidence type="ECO:0000259" key="8">
    <source>
        <dbReference type="PROSITE" id="PS50893"/>
    </source>
</evidence>
<feature type="transmembrane region" description="Helical" evidence="7">
    <location>
        <begin position="135"/>
        <end position="158"/>
    </location>
</feature>
<accession>A0A1Y5F6P8</accession>
<dbReference type="Gene3D" id="3.40.50.300">
    <property type="entry name" value="P-loop containing nucleotide triphosphate hydrolases"/>
    <property type="match status" value="1"/>
</dbReference>
<feature type="transmembrane region" description="Helical" evidence="7">
    <location>
        <begin position="164"/>
        <end position="182"/>
    </location>
</feature>
<organism evidence="10 11">
    <name type="scientific">Halobacteriovorax marinus</name>
    <dbReference type="NCBI Taxonomy" id="97084"/>
    <lineage>
        <taxon>Bacteria</taxon>
        <taxon>Pseudomonadati</taxon>
        <taxon>Bdellovibrionota</taxon>
        <taxon>Bacteriovoracia</taxon>
        <taxon>Bacteriovoracales</taxon>
        <taxon>Halobacteriovoraceae</taxon>
        <taxon>Halobacteriovorax</taxon>
    </lineage>
</organism>
<dbReference type="GO" id="GO:0005524">
    <property type="term" value="F:ATP binding"/>
    <property type="evidence" value="ECO:0007669"/>
    <property type="project" value="UniProtKB-KW"/>
</dbReference>
<dbReference type="PANTHER" id="PTHR24221">
    <property type="entry name" value="ATP-BINDING CASSETTE SUB-FAMILY B"/>
    <property type="match status" value="1"/>
</dbReference>
<evidence type="ECO:0000313" key="11">
    <source>
        <dbReference type="Proteomes" id="UP000196531"/>
    </source>
</evidence>
<proteinExistence type="predicted"/>
<reference evidence="11" key="1">
    <citation type="journal article" date="2017" name="Proc. Natl. Acad. Sci. U.S.A.">
        <title>Simulation of Deepwater Horizon oil plume reveals substrate specialization within a complex community of hydrocarbon-degraders.</title>
        <authorList>
            <person name="Hu P."/>
            <person name="Dubinsky E.A."/>
            <person name="Probst A.J."/>
            <person name="Wang J."/>
            <person name="Sieber C.M.K."/>
            <person name="Tom L.M."/>
            <person name="Gardinali P."/>
            <person name="Banfield J.F."/>
            <person name="Atlas R.M."/>
            <person name="Andersen G.L."/>
        </authorList>
    </citation>
    <scope>NUCLEOTIDE SEQUENCE [LARGE SCALE GENOMIC DNA]</scope>
</reference>
<dbReference type="PROSITE" id="PS50893">
    <property type="entry name" value="ABC_TRANSPORTER_2"/>
    <property type="match status" value="1"/>
</dbReference>
<protein>
    <recommendedName>
        <fullName evidence="12">ABC transporter ATP-binding protein</fullName>
    </recommendedName>
</protein>
<keyword evidence="4" id="KW-0067">ATP-binding</keyword>
<evidence type="ECO:0000256" key="1">
    <source>
        <dbReference type="ARBA" id="ARBA00004651"/>
    </source>
</evidence>
<evidence type="ECO:0000313" key="10">
    <source>
        <dbReference type="EMBL" id="OUR96576.1"/>
    </source>
</evidence>
<dbReference type="InterPro" id="IPR039421">
    <property type="entry name" value="Type_1_exporter"/>
</dbReference>
<dbReference type="SUPFAM" id="SSF52540">
    <property type="entry name" value="P-loop containing nucleoside triphosphate hydrolases"/>
    <property type="match status" value="1"/>
</dbReference>
<dbReference type="EMBL" id="MAAO01000006">
    <property type="protein sequence ID" value="OUR96576.1"/>
    <property type="molecule type" value="Genomic_DNA"/>
</dbReference>
<keyword evidence="5 7" id="KW-1133">Transmembrane helix</keyword>
<gene>
    <name evidence="10" type="ORF">A9Q84_09515</name>
</gene>
<dbReference type="CDD" id="cd03228">
    <property type="entry name" value="ABCC_MRP_Like"/>
    <property type="match status" value="1"/>
</dbReference>
<dbReference type="Proteomes" id="UP000196531">
    <property type="component" value="Unassembled WGS sequence"/>
</dbReference>
<keyword evidence="6 7" id="KW-0472">Membrane</keyword>
<dbReference type="SMART" id="SM00382">
    <property type="entry name" value="AAA"/>
    <property type="match status" value="1"/>
</dbReference>
<evidence type="ECO:0000256" key="7">
    <source>
        <dbReference type="SAM" id="Phobius"/>
    </source>
</evidence>
<feature type="transmembrane region" description="Helical" evidence="7">
    <location>
        <begin position="54"/>
        <end position="72"/>
    </location>
</feature>
<name>A0A1Y5F6P8_9BACT</name>
<dbReference type="GO" id="GO:0034040">
    <property type="term" value="F:ATPase-coupled lipid transmembrane transporter activity"/>
    <property type="evidence" value="ECO:0007669"/>
    <property type="project" value="TreeGrafter"/>
</dbReference>
<dbReference type="InterPro" id="IPR036640">
    <property type="entry name" value="ABC1_TM_sf"/>
</dbReference>
<dbReference type="PROSITE" id="PS50929">
    <property type="entry name" value="ABC_TM1F"/>
    <property type="match status" value="1"/>
</dbReference>
<dbReference type="GO" id="GO:0005886">
    <property type="term" value="C:plasma membrane"/>
    <property type="evidence" value="ECO:0007669"/>
    <property type="project" value="UniProtKB-SubCell"/>
</dbReference>
<dbReference type="PANTHER" id="PTHR24221:SF654">
    <property type="entry name" value="ATP-BINDING CASSETTE SUB-FAMILY B MEMBER 6"/>
    <property type="match status" value="1"/>
</dbReference>
<dbReference type="InterPro" id="IPR003593">
    <property type="entry name" value="AAA+_ATPase"/>
</dbReference>
<dbReference type="Pfam" id="PF00005">
    <property type="entry name" value="ABC_tran"/>
    <property type="match status" value="1"/>
</dbReference>
<keyword evidence="3" id="KW-0547">Nucleotide-binding</keyword>
<dbReference type="InterPro" id="IPR003439">
    <property type="entry name" value="ABC_transporter-like_ATP-bd"/>
</dbReference>
<feature type="domain" description="ABC transmembrane type-1" evidence="9">
    <location>
        <begin position="22"/>
        <end position="304"/>
    </location>
</feature>
<comment type="caution">
    <text evidence="10">The sequence shown here is derived from an EMBL/GenBank/DDBJ whole genome shotgun (WGS) entry which is preliminary data.</text>
</comment>
<evidence type="ECO:0000256" key="3">
    <source>
        <dbReference type="ARBA" id="ARBA00022741"/>
    </source>
</evidence>
<comment type="subcellular location">
    <subcellularLocation>
        <location evidence="1">Cell membrane</location>
        <topology evidence="1">Multi-pass membrane protein</topology>
    </subcellularLocation>
</comment>
<feature type="transmembrane region" description="Helical" evidence="7">
    <location>
        <begin position="12"/>
        <end position="42"/>
    </location>
</feature>
<dbReference type="SUPFAM" id="SSF90123">
    <property type="entry name" value="ABC transporter transmembrane region"/>
    <property type="match status" value="1"/>
</dbReference>
<evidence type="ECO:0008006" key="12">
    <source>
        <dbReference type="Google" id="ProtNLM"/>
    </source>
</evidence>
<evidence type="ECO:0000256" key="5">
    <source>
        <dbReference type="ARBA" id="ARBA00022989"/>
    </source>
</evidence>
<evidence type="ECO:0000256" key="2">
    <source>
        <dbReference type="ARBA" id="ARBA00022692"/>
    </source>
</evidence>
<dbReference type="Gene3D" id="1.20.1560.10">
    <property type="entry name" value="ABC transporter type 1, transmembrane domain"/>
    <property type="match status" value="1"/>
</dbReference>
<keyword evidence="2 7" id="KW-0812">Transmembrane</keyword>
<dbReference type="InterPro" id="IPR011527">
    <property type="entry name" value="ABC1_TM_dom"/>
</dbReference>
<dbReference type="InterPro" id="IPR027417">
    <property type="entry name" value="P-loop_NTPase"/>
</dbReference>
<evidence type="ECO:0000256" key="6">
    <source>
        <dbReference type="ARBA" id="ARBA00023136"/>
    </source>
</evidence>
<dbReference type="GO" id="GO:0140359">
    <property type="term" value="F:ABC-type transporter activity"/>
    <property type="evidence" value="ECO:0007669"/>
    <property type="project" value="InterPro"/>
</dbReference>
<feature type="domain" description="ABC transporter" evidence="8">
    <location>
        <begin position="341"/>
        <end position="584"/>
    </location>
</feature>
<evidence type="ECO:0000259" key="9">
    <source>
        <dbReference type="PROSITE" id="PS50929"/>
    </source>
</evidence>
<dbReference type="GO" id="GO:0016887">
    <property type="term" value="F:ATP hydrolysis activity"/>
    <property type="evidence" value="ECO:0007669"/>
    <property type="project" value="InterPro"/>
</dbReference>
<dbReference type="AlphaFoldDB" id="A0A1Y5F6P8"/>
<evidence type="ECO:0000256" key="4">
    <source>
        <dbReference type="ARBA" id="ARBA00022840"/>
    </source>
</evidence>
<dbReference type="Pfam" id="PF00664">
    <property type="entry name" value="ABC_membrane"/>
    <property type="match status" value="1"/>
</dbReference>
<sequence>MSTSKIKWSKIFYFDGSGAIALIILICLLGSATLGALVPTLISKLAQSYDEEVIFYESIKQLLFLFMGVYVNRSIYQLAVNKYVKLLAQNVRSWCYEKWILSYEIQVGDTGHEEKYPQGEILSRIVNDTESLRELVTSGTFGIFIDLFFVISCMLSFIQINSVIGISLVVAQVFAAVVLVWGSKYMRTVFLSVRKARGNVYQTVANLVGGISETYYTNHENYASKKSEGVFDDYLGKILKSNIWDSGYYSVAESLYPLLLALVVLIFPYSHITQGAVILVIVDLIQRSIGPVKDIAGKIANVQRAASGVDRISEFITDLDKTISSPKEFTKREHDLDQMTVEIEEFSYPRRHEAEPGFSLENISFAAKKGELIGIVGISGCGKSTLLKILSGNLIPQKAEIKVLGTDGEKVIFPGSDFSDVTRYRELVGIVSQDSHIFSESIAFNICLCEEIPADFEKFWMWIEERIPYIKKTWGVNSASVLDQKSISLGQKQLLSAIRSCYLKKPIVLFDEISSGLDSALELALRKVILLIQEHSLTFIVAHRLETVIDSSKILVMNEGKLVDSGPHADLLERCSIYGEFLNELSHEAN</sequence>
<feature type="transmembrane region" description="Helical" evidence="7">
    <location>
        <begin position="247"/>
        <end position="269"/>
    </location>
</feature>